<evidence type="ECO:0000313" key="2">
    <source>
        <dbReference type="EMBL" id="ONH50984.1"/>
    </source>
</evidence>
<feature type="region of interest" description="Disordered" evidence="1">
    <location>
        <begin position="69"/>
        <end position="112"/>
    </location>
</feature>
<protein>
    <submittedName>
        <fullName evidence="2">CTP synthase</fullName>
    </submittedName>
</protein>
<proteinExistence type="predicted"/>
<comment type="caution">
    <text evidence="2">The sequence shown here is derived from an EMBL/GenBank/DDBJ whole genome shotgun (WGS) entry which is preliminary data.</text>
</comment>
<dbReference type="OrthoDB" id="6174556at2"/>
<evidence type="ECO:0000313" key="3">
    <source>
        <dbReference type="Proteomes" id="UP000189295"/>
    </source>
</evidence>
<dbReference type="Proteomes" id="UP000189295">
    <property type="component" value="Unassembled WGS sequence"/>
</dbReference>
<evidence type="ECO:0000256" key="1">
    <source>
        <dbReference type="SAM" id="MobiDB-lite"/>
    </source>
</evidence>
<dbReference type="AlphaFoldDB" id="A0A1V2K0M7"/>
<feature type="compositionally biased region" description="Basic and acidic residues" evidence="1">
    <location>
        <begin position="75"/>
        <end position="92"/>
    </location>
</feature>
<gene>
    <name evidence="2" type="ORF">BLL36_24040</name>
</gene>
<dbReference type="EMBL" id="MNPW01000013">
    <property type="protein sequence ID" value="ONH50984.1"/>
    <property type="molecule type" value="Genomic_DNA"/>
</dbReference>
<sequence>MAAMERSMELVYSNQLGDFDPNKRYRNPDLFRAVEPGVTKVVIVGDYPEIKAAYDATEIEVEVQTRKTPVTSAAGKEKTAKDKVAAGKEKTGKNVLTGGTNGTLKDGTKDEPVYIPKLESNDQWIIITRDGVRFGEFVGTADEAKAEADRLNEVKE</sequence>
<organism evidence="2 3">
    <name type="scientific">Pseudomonas cedrina subsp. cedrina</name>
    <dbReference type="NCBI Taxonomy" id="76762"/>
    <lineage>
        <taxon>Bacteria</taxon>
        <taxon>Pseudomonadati</taxon>
        <taxon>Pseudomonadota</taxon>
        <taxon>Gammaproteobacteria</taxon>
        <taxon>Pseudomonadales</taxon>
        <taxon>Pseudomonadaceae</taxon>
        <taxon>Pseudomonas</taxon>
    </lineage>
</organism>
<reference evidence="2 3" key="1">
    <citation type="submission" date="2016-10" db="EMBL/GenBank/DDBJ databases">
        <title>Pseudomonas lactis sp. nov. and Pseudomonas paralactis sp. nov., isolated from bovine raw milk.</title>
        <authorList>
            <person name="Von Neubeck M."/>
            <person name="Huptas C."/>
            <person name="Glueck C."/>
            <person name="Krewinkel M."/>
            <person name="Stoeckel M."/>
            <person name="Stressler T."/>
            <person name="Fischer L."/>
            <person name="Hinrichs J."/>
            <person name="Scherer S."/>
            <person name="Wenning M."/>
        </authorList>
    </citation>
    <scope>NUCLEOTIDE SEQUENCE [LARGE SCALE GENOMIC DNA]</scope>
    <source>
        <strain evidence="2 3">DSM 17516</strain>
    </source>
</reference>
<accession>A0A1V2K0M7</accession>
<name>A0A1V2K0M7_PSECE</name>